<feature type="transmembrane region" description="Helical" evidence="8">
    <location>
        <begin position="215"/>
        <end position="239"/>
    </location>
</feature>
<evidence type="ECO:0000256" key="8">
    <source>
        <dbReference type="RuleBase" id="RU362101"/>
    </source>
</evidence>
<dbReference type="AlphaFoldDB" id="E5XQZ0"/>
<keyword evidence="5 8" id="KW-0812">Transmembrane</keyword>
<accession>E5XQZ0</accession>
<dbReference type="GO" id="GO:0015099">
    <property type="term" value="F:nickel cation transmembrane transporter activity"/>
    <property type="evidence" value="ECO:0007669"/>
    <property type="project" value="UniProtKB-UniRule"/>
</dbReference>
<proteinExistence type="inferred from homology"/>
<organism evidence="9 10">
    <name type="scientific">Segniliparus rugosus (strain ATCC BAA-974 / DSM 45345 / CCUG 50838 / CIP 108380 / JCM 13579 / CDC 945)</name>
    <dbReference type="NCBI Taxonomy" id="679197"/>
    <lineage>
        <taxon>Bacteria</taxon>
        <taxon>Bacillati</taxon>
        <taxon>Actinomycetota</taxon>
        <taxon>Actinomycetes</taxon>
        <taxon>Mycobacteriales</taxon>
        <taxon>Segniliparaceae</taxon>
        <taxon>Segniliparus</taxon>
    </lineage>
</organism>
<evidence type="ECO:0000256" key="2">
    <source>
        <dbReference type="ARBA" id="ARBA00010892"/>
    </source>
</evidence>
<comment type="similarity">
    <text evidence="2 8">Belongs to the NiCoT transporter (TC 2.A.52) family.</text>
</comment>
<evidence type="ECO:0000256" key="3">
    <source>
        <dbReference type="ARBA" id="ARBA00022448"/>
    </source>
</evidence>
<dbReference type="InterPro" id="IPR004688">
    <property type="entry name" value="Ni/Co_transpt"/>
</dbReference>
<evidence type="ECO:0000256" key="5">
    <source>
        <dbReference type="ARBA" id="ARBA00022692"/>
    </source>
</evidence>
<evidence type="ECO:0000256" key="1">
    <source>
        <dbReference type="ARBA" id="ARBA00004127"/>
    </source>
</evidence>
<dbReference type="InterPro" id="IPR011541">
    <property type="entry name" value="Ni/Co_transpt_high_affinity"/>
</dbReference>
<dbReference type="GO" id="GO:0005886">
    <property type="term" value="C:plasma membrane"/>
    <property type="evidence" value="ECO:0007669"/>
    <property type="project" value="UniProtKB-SubCell"/>
</dbReference>
<dbReference type="eggNOG" id="COG3376">
    <property type="taxonomic scope" value="Bacteria"/>
</dbReference>
<name>E5XQZ0_SEGRC</name>
<protein>
    <recommendedName>
        <fullName evidence="8">Nickel/cobalt efflux system</fullName>
    </recommendedName>
</protein>
<evidence type="ECO:0000256" key="6">
    <source>
        <dbReference type="ARBA" id="ARBA00022989"/>
    </source>
</evidence>
<evidence type="ECO:0000313" key="9">
    <source>
        <dbReference type="EMBL" id="EFV13230.1"/>
    </source>
</evidence>
<keyword evidence="7 8" id="KW-0472">Membrane</keyword>
<evidence type="ECO:0000256" key="7">
    <source>
        <dbReference type="ARBA" id="ARBA00023136"/>
    </source>
</evidence>
<keyword evidence="4" id="KW-0533">Nickel</keyword>
<dbReference type="RefSeq" id="WP_007469764.1">
    <property type="nucleotide sequence ID" value="NZ_KI391953.1"/>
</dbReference>
<dbReference type="OrthoDB" id="9776706at2"/>
<feature type="transmembrane region" description="Helical" evidence="8">
    <location>
        <begin position="52"/>
        <end position="77"/>
    </location>
</feature>
<dbReference type="GO" id="GO:0012505">
    <property type="term" value="C:endomembrane system"/>
    <property type="evidence" value="ECO:0007669"/>
    <property type="project" value="UniProtKB-SubCell"/>
</dbReference>
<evidence type="ECO:0000256" key="4">
    <source>
        <dbReference type="ARBA" id="ARBA00022596"/>
    </source>
</evidence>
<reference evidence="9 10" key="1">
    <citation type="journal article" date="2011" name="Stand. Genomic Sci.">
        <title>High quality draft genome sequence of Segniliparus rugosus CDC 945(T)= (ATCC BAA-974(T)).</title>
        <authorList>
            <person name="Earl A.M."/>
            <person name="Desjardins C.A."/>
            <person name="Fitzgerald M.G."/>
            <person name="Arachchi H.M."/>
            <person name="Zeng Q."/>
            <person name="Mehta T."/>
            <person name="Griggs A."/>
            <person name="Birren B.W."/>
            <person name="Toney N.C."/>
            <person name="Carr J."/>
            <person name="Posey J."/>
            <person name="Butler W.R."/>
        </authorList>
    </citation>
    <scope>NUCLEOTIDE SEQUENCE [LARGE SCALE GENOMIC DNA]</scope>
    <source>
        <strain evidence="10">ATCC BAA-974 / DSM 45345 / CCUG 50838 / CIP 108380 / JCM 13579 / CDC 945</strain>
    </source>
</reference>
<feature type="transmembrane region" description="Helical" evidence="8">
    <location>
        <begin position="184"/>
        <end position="203"/>
    </location>
</feature>
<keyword evidence="6 8" id="KW-1133">Transmembrane helix</keyword>
<feature type="transmembrane region" description="Helical" evidence="8">
    <location>
        <begin position="89"/>
        <end position="114"/>
    </location>
</feature>
<sequence>MLGFGVLLTALLLGVRHAFDADHIAAIDNVTRQLMGRDGTRTRGRAAGAVGFFFAAGHSTVVLAMSVLTIAGAAFARPLLADDSPGRQALGLFGSCVSIGFLLIVGLMNLKMLIGLIRGAQKTAPGWLLRKTELVTRPWQMFFVGFLFGLGFDTATEIALLVLAATTAASGASLWLALAVPLSFAVGMSFFDTLDGWLMGLVYRSTLVGQDRERWYNLAFTGLSVVVALGVGLVELAGLILGEDLVDSERVGYAVVALFVALWAARLASAARSRAAARS</sequence>
<feature type="transmembrane region" description="Helical" evidence="8">
    <location>
        <begin position="251"/>
        <end position="269"/>
    </location>
</feature>
<dbReference type="Proteomes" id="UP000004816">
    <property type="component" value="Unassembled WGS sequence"/>
</dbReference>
<dbReference type="HOGENOM" id="CLU_036094_2_0_11"/>
<dbReference type="Pfam" id="PF03824">
    <property type="entry name" value="NicO"/>
    <property type="match status" value="1"/>
</dbReference>
<dbReference type="STRING" id="679197.HMPREF9336_01892"/>
<dbReference type="EMBL" id="ACZI02000002">
    <property type="protein sequence ID" value="EFV13230.1"/>
    <property type="molecule type" value="Genomic_DNA"/>
</dbReference>
<evidence type="ECO:0000313" key="10">
    <source>
        <dbReference type="Proteomes" id="UP000004816"/>
    </source>
</evidence>
<keyword evidence="10" id="KW-1185">Reference proteome</keyword>
<gene>
    <name evidence="9" type="ORF">HMPREF9336_01892</name>
</gene>
<keyword evidence="3 8" id="KW-0813">Transport</keyword>
<comment type="caution">
    <text evidence="9">The sequence shown here is derived from an EMBL/GenBank/DDBJ whole genome shotgun (WGS) entry which is preliminary data.</text>
</comment>
<dbReference type="PANTHER" id="PTHR31611">
    <property type="entry name" value="HIGH-AFFINITY NICKEL TRANSPORT PROTEIN NIC1"/>
    <property type="match status" value="1"/>
</dbReference>
<dbReference type="PANTHER" id="PTHR31611:SF0">
    <property type="entry name" value="HIGH-AFFINITY NICKEL TRANSPORT PROTEIN NIC1"/>
    <property type="match status" value="1"/>
</dbReference>
<comment type="subcellular location">
    <subcellularLocation>
        <location evidence="8">Cell membrane</location>
        <topology evidence="8">Multi-pass membrane protein</topology>
    </subcellularLocation>
    <subcellularLocation>
        <location evidence="1">Endomembrane system</location>
        <topology evidence="1">Multi-pass membrane protein</topology>
    </subcellularLocation>
</comment>